<dbReference type="AlphaFoldDB" id="A0A6A6USY4"/>
<feature type="compositionally biased region" description="Polar residues" evidence="1">
    <location>
        <begin position="706"/>
        <end position="715"/>
    </location>
</feature>
<feature type="compositionally biased region" description="Acidic residues" evidence="1">
    <location>
        <begin position="57"/>
        <end position="68"/>
    </location>
</feature>
<evidence type="ECO:0000256" key="1">
    <source>
        <dbReference type="SAM" id="MobiDB-lite"/>
    </source>
</evidence>
<feature type="compositionally biased region" description="Low complexity" evidence="1">
    <location>
        <begin position="484"/>
        <end position="494"/>
    </location>
</feature>
<name>A0A6A6USY4_9PEZI</name>
<feature type="compositionally biased region" description="Polar residues" evidence="1">
    <location>
        <begin position="504"/>
        <end position="518"/>
    </location>
</feature>
<feature type="region of interest" description="Disordered" evidence="1">
    <location>
        <begin position="850"/>
        <end position="884"/>
    </location>
</feature>
<feature type="compositionally biased region" description="Polar residues" evidence="1">
    <location>
        <begin position="335"/>
        <end position="346"/>
    </location>
</feature>
<feature type="compositionally biased region" description="Basic and acidic residues" evidence="1">
    <location>
        <begin position="529"/>
        <end position="539"/>
    </location>
</feature>
<organism evidence="2 3">
    <name type="scientific">Microthyrium microscopicum</name>
    <dbReference type="NCBI Taxonomy" id="703497"/>
    <lineage>
        <taxon>Eukaryota</taxon>
        <taxon>Fungi</taxon>
        <taxon>Dikarya</taxon>
        <taxon>Ascomycota</taxon>
        <taxon>Pezizomycotina</taxon>
        <taxon>Dothideomycetes</taxon>
        <taxon>Dothideomycetes incertae sedis</taxon>
        <taxon>Microthyriales</taxon>
        <taxon>Microthyriaceae</taxon>
        <taxon>Microthyrium</taxon>
    </lineage>
</organism>
<evidence type="ECO:0000313" key="3">
    <source>
        <dbReference type="Proteomes" id="UP000799302"/>
    </source>
</evidence>
<feature type="compositionally biased region" description="Polar residues" evidence="1">
    <location>
        <begin position="311"/>
        <end position="322"/>
    </location>
</feature>
<feature type="compositionally biased region" description="Basic and acidic residues" evidence="1">
    <location>
        <begin position="8"/>
        <end position="21"/>
    </location>
</feature>
<dbReference type="Proteomes" id="UP000799302">
    <property type="component" value="Unassembled WGS sequence"/>
</dbReference>
<feature type="region of interest" description="Disordered" evidence="1">
    <location>
        <begin position="638"/>
        <end position="732"/>
    </location>
</feature>
<feature type="region of interest" description="Disordered" evidence="1">
    <location>
        <begin position="744"/>
        <end position="829"/>
    </location>
</feature>
<feature type="compositionally biased region" description="Basic and acidic residues" evidence="1">
    <location>
        <begin position="216"/>
        <end position="232"/>
    </location>
</feature>
<sequence>MEQPYQFPDKDSITSPLDRRQQTTLSPQEAPSFKTNVNRNKTKKWVEAKPSSYGGDDWGDYDEDDEYGVNEAPPLPAQGAAGASTRNFTSPAAPAIQRSSSFERGDERRTFSAGVPPPAQAVAPATDAPIINPPGQRNVSGLSIAPTIASNASSTNPEHRRDFSPSAMIAPLQTARDNTASPTNSITSPIERPPSAGAYDPRSTSSAPKPFMRPADIYKRMQEAKDQERRASMESQPSVAGTDDSKGTGTGSVGAAPRTSIEKMQDENAHAGKTMLTTVPERKSEYGLLDQPGAKEKLQQIGQQSRDRQGSVENYQLPQVGSGTDFESDFWGSNPPLTSETKSYSPVQRKAAPASDCSNLGLSSGNADSLPTREPSQGFRTLVNRAFGPTEGGQVSKQDSQRSLATETSRGTADISPILSPVQDRTGGSSGGVVAAPTTGEKSLPPAPFLPATPEKALPHEPTKASMSSSFHDEDLPRPPKIGSAANSRSSSPSKGRVFDLASQFDTMTKSRRSSVVSIGSKGSAPEIKTTHDSPRPRSAELITGKGSTATSSPTALEKPLPTRPKIPGQFDSYAMGISAVPSPAGEIPPPIEHEDSYKPRPVTPPERSLDLSPTTPKHELQNKSFGGPLASLAAAGAAMGEAIRQSVGSSGSKDAEEVNEPTTTNKGRFSYGDVRVARPLPPDRFESTASTIPPTPPAKDEESGYINSPTTPKQTRAIPKDLETTPTAANPATSMLTTAPALHNSAEQAHAPLQQNPVSPLLPSDENVNAVPAPNLNRRFSWETQSSLAQSSHIDVSAGAGNPTSTPEEPRVAGVARGRQNTVADNSRMAGEGLHVKNAQPGELTEAATDPALGLPSQSVSPVSAMSSDTPAHKEIPQEPATSSSIAPAVMGGGIGIAAGIGAAAVIAHPRPSTPPSALKERSSIDENLQTPITAPTSAVQPPKAAGRFSSAQASGASLPPLPSFREIMNIKSTPDRIDLYNSTRTEWAAMNDGLDNWLAQTLQKYPEHNGLKAEAAQPLVGSSFLSPSASQSLSARGHIKSGSIGKILGVSTSSGGGDSGANYGEYSPDSKRASGQGMANAGKVVGETLKGLGGKSKVLFGKMNRGRKKGDDVGN</sequence>
<feature type="compositionally biased region" description="Basic and acidic residues" evidence="1">
    <location>
        <begin position="101"/>
        <end position="110"/>
    </location>
</feature>
<proteinExistence type="predicted"/>
<feature type="compositionally biased region" description="Polar residues" evidence="1">
    <location>
        <begin position="783"/>
        <end position="795"/>
    </location>
</feature>
<feature type="compositionally biased region" description="Polar residues" evidence="1">
    <location>
        <begin position="546"/>
        <end position="555"/>
    </location>
</feature>
<feature type="region of interest" description="Disordered" evidence="1">
    <location>
        <begin position="935"/>
        <end position="958"/>
    </location>
</feature>
<feature type="region of interest" description="Disordered" evidence="1">
    <location>
        <begin position="1"/>
        <end position="626"/>
    </location>
</feature>
<accession>A0A6A6USY4</accession>
<protein>
    <submittedName>
        <fullName evidence="2">Uncharacterized protein</fullName>
    </submittedName>
</protein>
<evidence type="ECO:0000313" key="2">
    <source>
        <dbReference type="EMBL" id="KAF2674074.1"/>
    </source>
</evidence>
<dbReference type="OrthoDB" id="5151921at2759"/>
<feature type="compositionally biased region" description="Polar residues" evidence="1">
    <location>
        <begin position="356"/>
        <end position="379"/>
    </location>
</feature>
<keyword evidence="3" id="KW-1185">Reference proteome</keyword>
<reference evidence="2" key="1">
    <citation type="journal article" date="2020" name="Stud. Mycol.">
        <title>101 Dothideomycetes genomes: a test case for predicting lifestyles and emergence of pathogens.</title>
        <authorList>
            <person name="Haridas S."/>
            <person name="Albert R."/>
            <person name="Binder M."/>
            <person name="Bloem J."/>
            <person name="Labutti K."/>
            <person name="Salamov A."/>
            <person name="Andreopoulos B."/>
            <person name="Baker S."/>
            <person name="Barry K."/>
            <person name="Bills G."/>
            <person name="Bluhm B."/>
            <person name="Cannon C."/>
            <person name="Castanera R."/>
            <person name="Culley D."/>
            <person name="Daum C."/>
            <person name="Ezra D."/>
            <person name="Gonzalez J."/>
            <person name="Henrissat B."/>
            <person name="Kuo A."/>
            <person name="Liang C."/>
            <person name="Lipzen A."/>
            <person name="Lutzoni F."/>
            <person name="Magnuson J."/>
            <person name="Mondo S."/>
            <person name="Nolan M."/>
            <person name="Ohm R."/>
            <person name="Pangilinan J."/>
            <person name="Park H.-J."/>
            <person name="Ramirez L."/>
            <person name="Alfaro M."/>
            <person name="Sun H."/>
            <person name="Tritt A."/>
            <person name="Yoshinaga Y."/>
            <person name="Zwiers L.-H."/>
            <person name="Turgeon B."/>
            <person name="Goodwin S."/>
            <person name="Spatafora J."/>
            <person name="Crous P."/>
            <person name="Grigoriev I."/>
        </authorList>
    </citation>
    <scope>NUCLEOTIDE SEQUENCE</scope>
    <source>
        <strain evidence="2">CBS 115976</strain>
    </source>
</reference>
<feature type="compositionally biased region" description="Basic and acidic residues" evidence="1">
    <location>
        <begin position="260"/>
        <end position="270"/>
    </location>
</feature>
<feature type="compositionally biased region" description="Polar residues" evidence="1">
    <location>
        <begin position="175"/>
        <end position="188"/>
    </location>
</feature>
<dbReference type="EMBL" id="MU004230">
    <property type="protein sequence ID" value="KAF2674074.1"/>
    <property type="molecule type" value="Genomic_DNA"/>
</dbReference>
<feature type="compositionally biased region" description="Polar residues" evidence="1">
    <location>
        <begin position="22"/>
        <end position="39"/>
    </location>
</feature>
<feature type="region of interest" description="Disordered" evidence="1">
    <location>
        <begin position="1060"/>
        <end position="1080"/>
    </location>
</feature>
<gene>
    <name evidence="2" type="ORF">BT63DRAFT_1666</name>
</gene>
<feature type="compositionally biased region" description="Low complexity" evidence="1">
    <location>
        <begin position="857"/>
        <end position="869"/>
    </location>
</feature>
<feature type="compositionally biased region" description="Polar residues" evidence="1">
    <location>
        <begin position="393"/>
        <end position="411"/>
    </location>
</feature>
<feature type="compositionally biased region" description="Low complexity" evidence="1">
    <location>
        <begin position="120"/>
        <end position="129"/>
    </location>
</feature>